<reference evidence="1 2" key="1">
    <citation type="journal article" date="2019" name="Mol. Ecol. Resour.">
        <title>Improving Illumina assemblies with Hi-C and long reads: an example with the North African dromedary.</title>
        <authorList>
            <person name="Elbers J.P."/>
            <person name="Rogers M.F."/>
            <person name="Perelman P.L."/>
            <person name="Proskuryakova A.A."/>
            <person name="Serdyukova N.A."/>
            <person name="Johnson W.E."/>
            <person name="Horin P."/>
            <person name="Corander J."/>
            <person name="Murphy D."/>
            <person name="Burger P.A."/>
        </authorList>
    </citation>
    <scope>NUCLEOTIDE SEQUENCE [LARGE SCALE GENOMIC DNA]</scope>
    <source>
        <strain evidence="1">Drom800</strain>
        <tissue evidence="1">Blood</tissue>
    </source>
</reference>
<sequence length="33" mass="4003">MLFKLPGRRFKILCHKILAHIAVNMEKIFFHHI</sequence>
<comment type="caution">
    <text evidence="1">The sequence shown here is derived from an EMBL/GenBank/DDBJ whole genome shotgun (WGS) entry which is preliminary data.</text>
</comment>
<keyword evidence="2" id="KW-1185">Reference proteome</keyword>
<protein>
    <submittedName>
        <fullName evidence="1">Uncharacterized protein</fullName>
    </submittedName>
</protein>
<name>A0A5N4EKB6_CAMDR</name>
<gene>
    <name evidence="1" type="ORF">Cadr_000000827</name>
</gene>
<accession>A0A5N4EKB6</accession>
<evidence type="ECO:0000313" key="1">
    <source>
        <dbReference type="EMBL" id="KAB1283941.1"/>
    </source>
</evidence>
<dbReference type="Proteomes" id="UP000299084">
    <property type="component" value="Unassembled WGS sequence"/>
</dbReference>
<dbReference type="AlphaFoldDB" id="A0A5N4EKB6"/>
<evidence type="ECO:0000313" key="2">
    <source>
        <dbReference type="Proteomes" id="UP000299084"/>
    </source>
</evidence>
<proteinExistence type="predicted"/>
<organism evidence="1 2">
    <name type="scientific">Camelus dromedarius</name>
    <name type="common">Dromedary</name>
    <name type="synonym">Arabian camel</name>
    <dbReference type="NCBI Taxonomy" id="9838"/>
    <lineage>
        <taxon>Eukaryota</taxon>
        <taxon>Metazoa</taxon>
        <taxon>Chordata</taxon>
        <taxon>Craniata</taxon>
        <taxon>Vertebrata</taxon>
        <taxon>Euteleostomi</taxon>
        <taxon>Mammalia</taxon>
        <taxon>Eutheria</taxon>
        <taxon>Laurasiatheria</taxon>
        <taxon>Artiodactyla</taxon>
        <taxon>Tylopoda</taxon>
        <taxon>Camelidae</taxon>
        <taxon>Camelus</taxon>
    </lineage>
</organism>
<dbReference type="EMBL" id="JWIN03000001">
    <property type="protein sequence ID" value="KAB1283941.1"/>
    <property type="molecule type" value="Genomic_DNA"/>
</dbReference>